<evidence type="ECO:0000313" key="2">
    <source>
        <dbReference type="Proteomes" id="UP000018861"/>
    </source>
</evidence>
<dbReference type="AlphaFoldDB" id="W4P528"/>
<sequence>MGGIPRKASEINEKTSFCYNFNKKLLIHVLYSMKITIFASDIKSESFGRMIFIGMSNLKLQSKC</sequence>
<dbReference type="EMBL" id="BAIQ01000008">
    <property type="protein sequence ID" value="GAE14896.1"/>
    <property type="molecule type" value="Genomic_DNA"/>
</dbReference>
<evidence type="ECO:0000313" key="1">
    <source>
        <dbReference type="EMBL" id="GAE14896.1"/>
    </source>
</evidence>
<name>W4P528_9BACE</name>
<reference evidence="1 2" key="1">
    <citation type="journal article" date="2014" name="Genome Announc.">
        <title>Draft Genome Sequences of Three Strains of Bacteroides pyogenes Isolated from a Cat and Swine.</title>
        <authorList>
            <person name="Sakamoto M."/>
            <person name="Oshima K."/>
            <person name="Suda W."/>
            <person name="Kitamura K."/>
            <person name="Iida T."/>
            <person name="Hattori M."/>
            <person name="Ohkuma M."/>
        </authorList>
    </citation>
    <scope>NUCLEOTIDE SEQUENCE [LARGE SCALE GENOMIC DNA]</scope>
    <source>
        <strain evidence="1 2">JCM 6292</strain>
    </source>
</reference>
<accession>W4P528</accession>
<dbReference type="Proteomes" id="UP000018861">
    <property type="component" value="Unassembled WGS sequence"/>
</dbReference>
<comment type="caution">
    <text evidence="1">The sequence shown here is derived from an EMBL/GenBank/DDBJ whole genome shotgun (WGS) entry which is preliminary data.</text>
</comment>
<organism evidence="1 2">
    <name type="scientific">Bacteroides pyogenes JCM 6292</name>
    <dbReference type="NCBI Taxonomy" id="1235809"/>
    <lineage>
        <taxon>Bacteria</taxon>
        <taxon>Pseudomonadati</taxon>
        <taxon>Bacteroidota</taxon>
        <taxon>Bacteroidia</taxon>
        <taxon>Bacteroidales</taxon>
        <taxon>Bacteroidaceae</taxon>
        <taxon>Bacteroides</taxon>
    </lineage>
</organism>
<gene>
    <name evidence="1" type="ORF">JCM6292_1091</name>
</gene>
<protein>
    <submittedName>
        <fullName evidence="1">Uncharacterized protein</fullName>
    </submittedName>
</protein>
<proteinExistence type="predicted"/>